<accession>A0A178MH52</accession>
<feature type="domain" description="Hemerythrin-like" evidence="4">
    <location>
        <begin position="137"/>
        <end position="241"/>
    </location>
</feature>
<reference evidence="5 6" key="1">
    <citation type="submission" date="2016-04" db="EMBL/GenBank/DDBJ databases">
        <title>Draft genome sequence of freshwater magnetotactic bacteria Magnetospirillum marisnigri SP-1 and Magnetospirillum moscoviense BB-1.</title>
        <authorList>
            <person name="Koziaeva V."/>
            <person name="Dziuba M.V."/>
            <person name="Ivanov T.M."/>
            <person name="Kuznetsov B."/>
            <person name="Grouzdev D.S."/>
        </authorList>
    </citation>
    <scope>NUCLEOTIDE SEQUENCE [LARGE SCALE GENOMIC DNA]</scope>
    <source>
        <strain evidence="5 6">SP-1</strain>
    </source>
</reference>
<dbReference type="EMBL" id="LWQT01000077">
    <property type="protein sequence ID" value="OAN48009.1"/>
    <property type="molecule type" value="Genomic_DNA"/>
</dbReference>
<dbReference type="Gene3D" id="1.20.120.50">
    <property type="entry name" value="Hemerythrin-like"/>
    <property type="match status" value="2"/>
</dbReference>
<protein>
    <recommendedName>
        <fullName evidence="4">Hemerythrin-like domain-containing protein</fullName>
    </recommendedName>
</protein>
<dbReference type="AlphaFoldDB" id="A0A178MH52"/>
<comment type="similarity">
    <text evidence="1">Belongs to the hemerythrin family.</text>
</comment>
<dbReference type="Pfam" id="PF01814">
    <property type="entry name" value="Hemerythrin"/>
    <property type="match status" value="2"/>
</dbReference>
<organism evidence="5 6">
    <name type="scientific">Paramagnetospirillum marisnigri</name>
    <dbReference type="NCBI Taxonomy" id="1285242"/>
    <lineage>
        <taxon>Bacteria</taxon>
        <taxon>Pseudomonadati</taxon>
        <taxon>Pseudomonadota</taxon>
        <taxon>Alphaproteobacteria</taxon>
        <taxon>Rhodospirillales</taxon>
        <taxon>Magnetospirillaceae</taxon>
        <taxon>Paramagnetospirillum</taxon>
    </lineage>
</organism>
<proteinExistence type="inferred from homology"/>
<feature type="domain" description="Hemerythrin-like" evidence="4">
    <location>
        <begin position="6"/>
        <end position="116"/>
    </location>
</feature>
<dbReference type="NCBIfam" id="TIGR02481">
    <property type="entry name" value="hemeryth_dom"/>
    <property type="match status" value="1"/>
</dbReference>
<dbReference type="GO" id="GO:0046872">
    <property type="term" value="F:metal ion binding"/>
    <property type="evidence" value="ECO:0007669"/>
    <property type="project" value="UniProtKB-KW"/>
</dbReference>
<dbReference type="InterPro" id="IPR012827">
    <property type="entry name" value="Hemerythrin_metal-bd"/>
</dbReference>
<sequence>MPNSGNQLIDRQHRAISEIIARAAESVRNGGEGFTDAVLNFYDALAAHFALEGVIFRGAGFDAADEHDKAHAAILDRVRAIIDAQDVTQGTSVRHAAIDELEQILYDHELLEDSAYWEAVRFDPDEQAVVWDPELETGIDWIDEQHRHLAAIINQLALAARAGDGEALSELADRFLRHARQHFAAEERYLIAQGIPVSTHRAEHRRLLGELDRMMAGSESSAMADHYLRYWIFDHIRTTDMADFGPVSPDRAD</sequence>
<evidence type="ECO:0000256" key="1">
    <source>
        <dbReference type="ARBA" id="ARBA00010587"/>
    </source>
</evidence>
<dbReference type="InterPro" id="IPR012312">
    <property type="entry name" value="Hemerythrin-like"/>
</dbReference>
<evidence type="ECO:0000313" key="6">
    <source>
        <dbReference type="Proteomes" id="UP000078428"/>
    </source>
</evidence>
<keyword evidence="6" id="KW-1185">Reference proteome</keyword>
<comment type="caution">
    <text evidence="5">The sequence shown here is derived from an EMBL/GenBank/DDBJ whole genome shotgun (WGS) entry which is preliminary data.</text>
</comment>
<dbReference type="CDD" id="cd12107">
    <property type="entry name" value="Hemerythrin"/>
    <property type="match status" value="1"/>
</dbReference>
<evidence type="ECO:0000256" key="2">
    <source>
        <dbReference type="ARBA" id="ARBA00022723"/>
    </source>
</evidence>
<dbReference type="PANTHER" id="PTHR37164:SF1">
    <property type="entry name" value="BACTERIOHEMERYTHRIN"/>
    <property type="match status" value="1"/>
</dbReference>
<evidence type="ECO:0000256" key="3">
    <source>
        <dbReference type="ARBA" id="ARBA00023004"/>
    </source>
</evidence>
<keyword evidence="3" id="KW-0408">Iron</keyword>
<dbReference type="Proteomes" id="UP000078428">
    <property type="component" value="Unassembled WGS sequence"/>
</dbReference>
<dbReference type="InterPro" id="IPR050669">
    <property type="entry name" value="Hemerythrin"/>
</dbReference>
<evidence type="ECO:0000313" key="5">
    <source>
        <dbReference type="EMBL" id="OAN48009.1"/>
    </source>
</evidence>
<dbReference type="SUPFAM" id="SSF47188">
    <property type="entry name" value="Hemerythrin-like"/>
    <property type="match status" value="2"/>
</dbReference>
<keyword evidence="2" id="KW-0479">Metal-binding</keyword>
<name>A0A178MH52_9PROT</name>
<dbReference type="STRING" id="1285242.A6A04_04420"/>
<evidence type="ECO:0000259" key="4">
    <source>
        <dbReference type="Pfam" id="PF01814"/>
    </source>
</evidence>
<dbReference type="InterPro" id="IPR035938">
    <property type="entry name" value="Hemerythrin-like_sf"/>
</dbReference>
<dbReference type="PANTHER" id="PTHR37164">
    <property type="entry name" value="BACTERIOHEMERYTHRIN"/>
    <property type="match status" value="1"/>
</dbReference>
<gene>
    <name evidence="5" type="ORF">A6A04_04420</name>
</gene>